<comment type="caution">
    <text evidence="1">The sequence shown here is derived from an EMBL/GenBank/DDBJ whole genome shotgun (WGS) entry which is preliminary data.</text>
</comment>
<accession>A0A022PGF4</accession>
<keyword evidence="2" id="KW-1185">Reference proteome</keyword>
<proteinExistence type="predicted"/>
<dbReference type="EMBL" id="JFGV01000080">
    <property type="protein sequence ID" value="EYU13545.1"/>
    <property type="molecule type" value="Genomic_DNA"/>
</dbReference>
<evidence type="ECO:0000313" key="1">
    <source>
        <dbReference type="EMBL" id="EYU13545.1"/>
    </source>
</evidence>
<reference evidence="1 2" key="1">
    <citation type="submission" date="2014-03" db="EMBL/GenBank/DDBJ databases">
        <title>Draft Genome of Photorhabdus luminescens BA1, an Egyptian Isolate.</title>
        <authorList>
            <person name="Ghazal S."/>
            <person name="Hurst S.G.IV."/>
            <person name="Morris K."/>
            <person name="Thomas K."/>
            <person name="Tisa L.S."/>
        </authorList>
    </citation>
    <scope>NUCLEOTIDE SEQUENCE [LARGE SCALE GENOMIC DNA]</scope>
    <source>
        <strain evidence="1 2">BA1</strain>
    </source>
</reference>
<gene>
    <name evidence="1" type="ORF">BA1DRAFT_03975</name>
</gene>
<name>A0A022PGF4_9GAMM</name>
<dbReference type="AlphaFoldDB" id="A0A022PGF4"/>
<protein>
    <submittedName>
        <fullName evidence="1">Uncharacterized protein</fullName>
    </submittedName>
</protein>
<organism evidence="1 2">
    <name type="scientific">Photorhabdus aegyptia</name>
    <dbReference type="NCBI Taxonomy" id="2805098"/>
    <lineage>
        <taxon>Bacteria</taxon>
        <taxon>Pseudomonadati</taxon>
        <taxon>Pseudomonadota</taxon>
        <taxon>Gammaproteobacteria</taxon>
        <taxon>Enterobacterales</taxon>
        <taxon>Morganellaceae</taxon>
        <taxon>Photorhabdus</taxon>
    </lineage>
</organism>
<sequence length="126" mass="14443">MANVSNIRKIINNTQKKIYVVVGEDNNKTHTVNINSEWVGDLWVPWIGAQDESKKAIRITIDGEPEIIWFFQDFKNPPGKDQIKYHKGKIFSYKNAKDVEGESSGGGNKTLRFYIDAKKVVKFKLI</sequence>
<dbReference type="RefSeq" id="WP_044467104.1">
    <property type="nucleotide sequence ID" value="NZ_CAWLTM010000035.1"/>
</dbReference>
<dbReference type="PATRIC" id="fig|1393736.3.peg.4056"/>
<dbReference type="Proteomes" id="UP000023464">
    <property type="component" value="Unassembled WGS sequence"/>
</dbReference>
<evidence type="ECO:0000313" key="2">
    <source>
        <dbReference type="Proteomes" id="UP000023464"/>
    </source>
</evidence>